<sequence length="277" mass="30796">MYKLIGDSCTDVTDELIKETNINLVPLTIQIDEDIMVDDSSLEQSQLIQKMKKSTKSPSTACPAPEAYLKLYEGEEDVYVVTLSSKLSGSYNSAYVAKNMYLEEHKEKNIAVIDSLSAAVGQTLVMLKIKELADQGLPFEKVVEEAERYRDNMATKFLLESLENLRKAGRLSTVKAFLANTLNIKPIMCSNGHGEIQKYDQARGMKKALDLLIASIVKDVKNPELKVLGITHCNCLERAMHIKEELEKHVKFKRIVIVEAAGISTVYAGDGGVVVCY</sequence>
<dbReference type="InterPro" id="IPR050270">
    <property type="entry name" value="DegV_domain_contain"/>
</dbReference>
<evidence type="ECO:0000256" key="1">
    <source>
        <dbReference type="ARBA" id="ARBA00023121"/>
    </source>
</evidence>
<dbReference type="AlphaFoldDB" id="A0A1I0DWG8"/>
<dbReference type="RefSeq" id="WP_092478293.1">
    <property type="nucleotide sequence ID" value="NZ_FOHN01000017.1"/>
</dbReference>
<dbReference type="NCBIfam" id="TIGR00762">
    <property type="entry name" value="DegV"/>
    <property type="match status" value="1"/>
</dbReference>
<dbReference type="Gene3D" id="3.30.1180.10">
    <property type="match status" value="1"/>
</dbReference>
<dbReference type="Gene3D" id="2.20.28.50">
    <property type="entry name" value="degv family protein"/>
    <property type="match status" value="1"/>
</dbReference>
<evidence type="ECO:0000313" key="3">
    <source>
        <dbReference type="Proteomes" id="UP000199800"/>
    </source>
</evidence>
<accession>A0A1I0DWG8</accession>
<dbReference type="OrthoDB" id="2138472at2"/>
<dbReference type="STRING" id="29364.SAMN04487772_11719"/>
<dbReference type="PANTHER" id="PTHR33434">
    <property type="entry name" value="DEGV DOMAIN-CONTAINING PROTEIN DR_1986-RELATED"/>
    <property type="match status" value="1"/>
</dbReference>
<keyword evidence="3" id="KW-1185">Reference proteome</keyword>
<gene>
    <name evidence="2" type="ORF">SAMN04487772_11719</name>
</gene>
<evidence type="ECO:0000313" key="2">
    <source>
        <dbReference type="EMBL" id="SET36992.1"/>
    </source>
</evidence>
<dbReference type="Pfam" id="PF02645">
    <property type="entry name" value="DegV"/>
    <property type="match status" value="1"/>
</dbReference>
<dbReference type="Gene3D" id="3.40.50.10440">
    <property type="entry name" value="Dihydroxyacetone kinase, domain 1"/>
    <property type="match status" value="1"/>
</dbReference>
<reference evidence="2 3" key="1">
    <citation type="submission" date="2016-10" db="EMBL/GenBank/DDBJ databases">
        <authorList>
            <person name="de Groot N.N."/>
        </authorList>
    </citation>
    <scope>NUCLEOTIDE SEQUENCE [LARGE SCALE GENOMIC DNA]</scope>
    <source>
        <strain evidence="2 3">DSM 1801</strain>
    </source>
</reference>
<dbReference type="SUPFAM" id="SSF82549">
    <property type="entry name" value="DAK1/DegV-like"/>
    <property type="match status" value="1"/>
</dbReference>
<dbReference type="GO" id="GO:0008289">
    <property type="term" value="F:lipid binding"/>
    <property type="evidence" value="ECO:0007669"/>
    <property type="project" value="UniProtKB-KW"/>
</dbReference>
<dbReference type="Proteomes" id="UP000199800">
    <property type="component" value="Unassembled WGS sequence"/>
</dbReference>
<dbReference type="EMBL" id="FOHN01000017">
    <property type="protein sequence ID" value="SET36992.1"/>
    <property type="molecule type" value="Genomic_DNA"/>
</dbReference>
<proteinExistence type="predicted"/>
<dbReference type="PANTHER" id="PTHR33434:SF2">
    <property type="entry name" value="FATTY ACID-BINDING PROTEIN TM_1468"/>
    <property type="match status" value="1"/>
</dbReference>
<dbReference type="InterPro" id="IPR043168">
    <property type="entry name" value="DegV_C"/>
</dbReference>
<name>A0A1I0DWG8_9FIRM</name>
<protein>
    <submittedName>
        <fullName evidence="2">EDD domain protein, DegV family</fullName>
    </submittedName>
</protein>
<dbReference type="InterPro" id="IPR003797">
    <property type="entry name" value="DegV"/>
</dbReference>
<dbReference type="PROSITE" id="PS51482">
    <property type="entry name" value="DEGV"/>
    <property type="match status" value="1"/>
</dbReference>
<keyword evidence="1" id="KW-0446">Lipid-binding</keyword>
<organism evidence="2 3">
    <name type="scientific">[Clostridium] polysaccharolyticum</name>
    <dbReference type="NCBI Taxonomy" id="29364"/>
    <lineage>
        <taxon>Bacteria</taxon>
        <taxon>Bacillati</taxon>
        <taxon>Bacillota</taxon>
        <taxon>Clostridia</taxon>
        <taxon>Lachnospirales</taxon>
        <taxon>Lachnospiraceae</taxon>
    </lineage>
</organism>